<name>A0A2A5B4I2_9GAMM</name>
<dbReference type="GO" id="GO:0016491">
    <property type="term" value="F:oxidoreductase activity"/>
    <property type="evidence" value="ECO:0007669"/>
    <property type="project" value="InterPro"/>
</dbReference>
<feature type="domain" description="FAD/NAD(P)-binding" evidence="8">
    <location>
        <begin position="12"/>
        <end position="322"/>
    </location>
</feature>
<proteinExistence type="predicted"/>
<dbReference type="Gene3D" id="3.50.50.100">
    <property type="match status" value="1"/>
</dbReference>
<evidence type="ECO:0000259" key="6">
    <source>
        <dbReference type="Pfam" id="PF00586"/>
    </source>
</evidence>
<organism evidence="9 10">
    <name type="scientific">SAR86 cluster bacterium</name>
    <dbReference type="NCBI Taxonomy" id="2030880"/>
    <lineage>
        <taxon>Bacteria</taxon>
        <taxon>Pseudomonadati</taxon>
        <taxon>Pseudomonadota</taxon>
        <taxon>Gammaproteobacteria</taxon>
        <taxon>SAR86 cluster</taxon>
    </lineage>
</organism>
<evidence type="ECO:0000256" key="1">
    <source>
        <dbReference type="ARBA" id="ARBA00022679"/>
    </source>
</evidence>
<evidence type="ECO:0000256" key="5">
    <source>
        <dbReference type="ARBA" id="ARBA00023266"/>
    </source>
</evidence>
<evidence type="ECO:0000313" key="9">
    <source>
        <dbReference type="EMBL" id="PCJ26241.1"/>
    </source>
</evidence>
<keyword evidence="1" id="KW-0808">Transferase</keyword>
<comment type="caution">
    <text evidence="9">The sequence shown here is derived from an EMBL/GenBank/DDBJ whole genome shotgun (WGS) entry which is preliminary data.</text>
</comment>
<keyword evidence="2" id="KW-0547">Nucleotide-binding</keyword>
<dbReference type="Pfam" id="PF07992">
    <property type="entry name" value="Pyr_redox_2"/>
    <property type="match status" value="1"/>
</dbReference>
<dbReference type="SUPFAM" id="SSF55326">
    <property type="entry name" value="PurM N-terminal domain-like"/>
    <property type="match status" value="1"/>
</dbReference>
<dbReference type="InterPro" id="IPR016188">
    <property type="entry name" value="PurM-like_N"/>
</dbReference>
<dbReference type="InterPro" id="IPR036676">
    <property type="entry name" value="PurM-like_C_sf"/>
</dbReference>
<dbReference type="Pfam" id="PF00586">
    <property type="entry name" value="AIRS"/>
    <property type="match status" value="1"/>
</dbReference>
<evidence type="ECO:0000256" key="2">
    <source>
        <dbReference type="ARBA" id="ARBA00022741"/>
    </source>
</evidence>
<dbReference type="GO" id="GO:0005524">
    <property type="term" value="F:ATP binding"/>
    <property type="evidence" value="ECO:0007669"/>
    <property type="project" value="UniProtKB-KW"/>
</dbReference>
<sequence>MNPSGNSPLVKHLVLIGGGHSHLSVLKYLGMHPVPGLVVTLISRDINTPYSGSLPGYLTRLYTLEDIHIDLRPLAQFAGVRIIQGTVDHIDLEQKIISCDGRPNIEFDLLSINIGSQPDAIKIPGAAEHAIGIKPIDQFIQKWQSLLENAVSRLSTQTADYDLIIVGGGPASVELAFSTQHRIHQELGIKHYKNSNLNIKIISADNGLLGSHNAKVQKFVMQELEKREIEVLLNHKVEEFQAGKVLCEGGISYTADSMVFATGASIAPWPAKCGLAIGSDGFIEVNSFLQSTSHDFVFVAGDAASIKGEPRPKSGVYAVRHGKPLAENLIRYATSKKLKRHTPQKHALALISMANKTAIASRNKLFFQGRSMWSLKHSIDTGFIKKYSELPPMSAPLDIAKGLVDADTELELKKHAMRCAGCGAKVASNILEEVLQQLPEQHNEDILWAGSKIEDAALIKIDDDKVLLQSIDQLRAFVNDPWLFAKIATNHCLSDIYAMGCSPHSALAVVSLPTASKKLTKSMLQEVMLGCSEVLQENGCSLIGGHSAESTELQFGLCVNGFAKKEALLSKSGMQNGDIIILCKPLGTGTLLAADMRYKAKHVWIDNAFNQMLVSNKHAAECFIRHKATACTDITGFGLAGHLFEMLNPNNVELELNLSDLPALEGALETLQQEIFSSLHQDNSQVQKDIFNAEAFQNNPRFELLFDPQTSGGLLASVPESQAENCIRELQESGYEHAQCIGQVSNIAASQAALILK</sequence>
<feature type="domain" description="PurM-like N-terminal" evidence="6">
    <location>
        <begin position="454"/>
        <end position="561"/>
    </location>
</feature>
<accession>A0A2A5B4I2</accession>
<dbReference type="InterPro" id="IPR023753">
    <property type="entry name" value="FAD/NAD-binding_dom"/>
</dbReference>
<dbReference type="AlphaFoldDB" id="A0A2A5B4I2"/>
<keyword evidence="3 9" id="KW-0418">Kinase</keyword>
<dbReference type="Pfam" id="PF02769">
    <property type="entry name" value="AIRS_C"/>
    <property type="match status" value="1"/>
</dbReference>
<dbReference type="InterPro" id="IPR010918">
    <property type="entry name" value="PurM-like_C_dom"/>
</dbReference>
<dbReference type="InterPro" id="IPR004536">
    <property type="entry name" value="SPS/SelD"/>
</dbReference>
<dbReference type="Gene3D" id="3.90.650.10">
    <property type="entry name" value="PurM-like C-terminal domain"/>
    <property type="match status" value="1"/>
</dbReference>
<dbReference type="Gene3D" id="3.30.1330.10">
    <property type="entry name" value="PurM-like, N-terminal domain"/>
    <property type="match status" value="1"/>
</dbReference>
<dbReference type="GO" id="GO:0016260">
    <property type="term" value="P:selenocysteine biosynthetic process"/>
    <property type="evidence" value="ECO:0007669"/>
    <property type="project" value="TreeGrafter"/>
</dbReference>
<gene>
    <name evidence="9" type="primary">selD</name>
    <name evidence="9" type="ORF">COA96_05730</name>
</gene>
<dbReference type="InterPro" id="IPR036188">
    <property type="entry name" value="FAD/NAD-bd_sf"/>
</dbReference>
<evidence type="ECO:0000259" key="7">
    <source>
        <dbReference type="Pfam" id="PF02769"/>
    </source>
</evidence>
<dbReference type="SUPFAM" id="SSF56042">
    <property type="entry name" value="PurM C-terminal domain-like"/>
    <property type="match status" value="1"/>
</dbReference>
<evidence type="ECO:0000256" key="4">
    <source>
        <dbReference type="ARBA" id="ARBA00022840"/>
    </source>
</evidence>
<dbReference type="GO" id="GO:0004756">
    <property type="term" value="F:selenide, water dikinase activity"/>
    <property type="evidence" value="ECO:0007669"/>
    <property type="project" value="TreeGrafter"/>
</dbReference>
<dbReference type="InterPro" id="IPR017584">
    <property type="entry name" value="Pyridine_nucleo_diS_OxRdtase_N"/>
</dbReference>
<dbReference type="PANTHER" id="PTHR10256">
    <property type="entry name" value="SELENIDE, WATER DIKINASE"/>
    <property type="match status" value="1"/>
</dbReference>
<dbReference type="NCBIfam" id="TIGR00476">
    <property type="entry name" value="selD"/>
    <property type="match status" value="1"/>
</dbReference>
<dbReference type="EMBL" id="NVVJ01000012">
    <property type="protein sequence ID" value="PCJ26241.1"/>
    <property type="molecule type" value="Genomic_DNA"/>
</dbReference>
<dbReference type="CDD" id="cd02195">
    <property type="entry name" value="SelD"/>
    <property type="match status" value="1"/>
</dbReference>
<evidence type="ECO:0000259" key="8">
    <source>
        <dbReference type="Pfam" id="PF07992"/>
    </source>
</evidence>
<protein>
    <submittedName>
        <fullName evidence="9">Selenide, water dikinase SelD</fullName>
    </submittedName>
</protein>
<keyword evidence="4" id="KW-0067">ATP-binding</keyword>
<evidence type="ECO:0000256" key="3">
    <source>
        <dbReference type="ARBA" id="ARBA00022777"/>
    </source>
</evidence>
<evidence type="ECO:0000313" key="10">
    <source>
        <dbReference type="Proteomes" id="UP000218327"/>
    </source>
</evidence>
<dbReference type="PANTHER" id="PTHR10256:SF0">
    <property type="entry name" value="INACTIVE SELENIDE, WATER DIKINASE-LIKE PROTEIN-RELATED"/>
    <property type="match status" value="1"/>
</dbReference>
<dbReference type="GO" id="GO:0005737">
    <property type="term" value="C:cytoplasm"/>
    <property type="evidence" value="ECO:0007669"/>
    <property type="project" value="TreeGrafter"/>
</dbReference>
<reference evidence="10" key="1">
    <citation type="submission" date="2017-08" db="EMBL/GenBank/DDBJ databases">
        <title>A dynamic microbial community with high functional redundancy inhabits the cold, oxic subseafloor aquifer.</title>
        <authorList>
            <person name="Tully B.J."/>
            <person name="Wheat C.G."/>
            <person name="Glazer B.T."/>
            <person name="Huber J.A."/>
        </authorList>
    </citation>
    <scope>NUCLEOTIDE SEQUENCE [LARGE SCALE GENOMIC DNA]</scope>
</reference>
<feature type="domain" description="PurM-like C-terminal" evidence="7">
    <location>
        <begin position="576"/>
        <end position="745"/>
    </location>
</feature>
<keyword evidence="5" id="KW-0711">Selenium</keyword>
<dbReference type="NCBIfam" id="TIGR03169">
    <property type="entry name" value="Nterm_to_SelD"/>
    <property type="match status" value="1"/>
</dbReference>
<dbReference type="Proteomes" id="UP000218327">
    <property type="component" value="Unassembled WGS sequence"/>
</dbReference>
<dbReference type="SUPFAM" id="SSF51905">
    <property type="entry name" value="FAD/NAD(P)-binding domain"/>
    <property type="match status" value="2"/>
</dbReference>
<dbReference type="InterPro" id="IPR036921">
    <property type="entry name" value="PurM-like_N_sf"/>
</dbReference>